<dbReference type="NCBIfam" id="TIGR00868">
    <property type="entry name" value="hCaCC"/>
    <property type="match status" value="1"/>
</dbReference>
<dbReference type="Ensembl" id="ENSSHAT00000035959.1">
    <property type="protein sequence ID" value="ENSSHAP00000028292.1"/>
    <property type="gene ID" value="ENSSHAG00000030068.1"/>
</dbReference>
<comment type="similarity">
    <text evidence="2">Belongs to the CLCR family.</text>
</comment>
<evidence type="ECO:0000256" key="15">
    <source>
        <dbReference type="ARBA" id="ARBA00023180"/>
    </source>
</evidence>
<keyword evidence="18" id="KW-0472">Membrane</keyword>
<feature type="chain" id="PRO_5029774997" description="Calcium-activated chloride channel regulator 1" evidence="19">
    <location>
        <begin position="27"/>
        <end position="886"/>
    </location>
</feature>
<keyword evidence="5" id="KW-0109">Calcium transport</keyword>
<keyword evidence="11" id="KW-0862">Zinc</keyword>
<keyword evidence="14" id="KW-0406">Ion transport</keyword>
<keyword evidence="16" id="KW-0868">Chloride</keyword>
<evidence type="ECO:0000256" key="12">
    <source>
        <dbReference type="ARBA" id="ARBA00022837"/>
    </source>
</evidence>
<evidence type="ECO:0000313" key="21">
    <source>
        <dbReference type="Ensembl" id="ENSSHAP00000028292.1"/>
    </source>
</evidence>
<evidence type="ECO:0000256" key="10">
    <source>
        <dbReference type="ARBA" id="ARBA00022813"/>
    </source>
</evidence>
<dbReference type="SUPFAM" id="SSF53300">
    <property type="entry name" value="vWA-like"/>
    <property type="match status" value="1"/>
</dbReference>
<name>A0A7N4NVA6_SARHA</name>
<reference evidence="21" key="2">
    <citation type="submission" date="2025-08" db="UniProtKB">
        <authorList>
            <consortium name="Ensembl"/>
        </authorList>
    </citation>
    <scope>IDENTIFICATION</scope>
</reference>
<dbReference type="GO" id="GO:0006816">
    <property type="term" value="P:calcium ion transport"/>
    <property type="evidence" value="ECO:0007669"/>
    <property type="project" value="UniProtKB-KW"/>
</dbReference>
<keyword evidence="10" id="KW-0068">Autocatalytic cleavage</keyword>
<evidence type="ECO:0000256" key="2">
    <source>
        <dbReference type="ARBA" id="ARBA00006398"/>
    </source>
</evidence>
<keyword evidence="13" id="KW-0482">Metalloprotease</keyword>
<dbReference type="InterPro" id="IPR013783">
    <property type="entry name" value="Ig-like_fold"/>
</dbReference>
<proteinExistence type="inferred from homology"/>
<reference evidence="21 22" key="1">
    <citation type="journal article" date="2011" name="Proc. Natl. Acad. Sci. U.S.A.">
        <title>Genetic diversity and population structure of the endangered marsupial Sarcophilus harrisii (Tasmanian devil).</title>
        <authorList>
            <person name="Miller W."/>
            <person name="Hayes V.M."/>
            <person name="Ratan A."/>
            <person name="Petersen D.C."/>
            <person name="Wittekindt N.E."/>
            <person name="Miller J."/>
            <person name="Walenz B."/>
            <person name="Knight J."/>
            <person name="Qi J."/>
            <person name="Zhao F."/>
            <person name="Wang Q."/>
            <person name="Bedoya-Reina O.C."/>
            <person name="Katiyar N."/>
            <person name="Tomsho L.P."/>
            <person name="Kasson L.M."/>
            <person name="Hardie R.A."/>
            <person name="Woodbridge P."/>
            <person name="Tindall E.A."/>
            <person name="Bertelsen M.F."/>
            <person name="Dixon D."/>
            <person name="Pyecroft S."/>
            <person name="Helgen K.M."/>
            <person name="Lesk A.M."/>
            <person name="Pringle T.H."/>
            <person name="Patterson N."/>
            <person name="Zhang Y."/>
            <person name="Kreiss A."/>
            <person name="Woods G.M."/>
            <person name="Jones M.E."/>
            <person name="Schuster S.C."/>
        </authorList>
    </citation>
    <scope>NUCLEOTIDE SEQUENCE [LARGE SCALE GENOMIC DNA]</scope>
</reference>
<evidence type="ECO:0000256" key="17">
    <source>
        <dbReference type="ARBA" id="ARBA00041120"/>
    </source>
</evidence>
<dbReference type="GO" id="GO:0005886">
    <property type="term" value="C:plasma membrane"/>
    <property type="evidence" value="ECO:0007669"/>
    <property type="project" value="TreeGrafter"/>
</dbReference>
<keyword evidence="18" id="KW-0812">Transmembrane</keyword>
<dbReference type="Gene3D" id="2.60.40.10">
    <property type="entry name" value="Immunoglobulins"/>
    <property type="match status" value="1"/>
</dbReference>
<feature type="signal peptide" evidence="19">
    <location>
        <begin position="1"/>
        <end position="26"/>
    </location>
</feature>
<accession>A0A7N4NVA6</accession>
<keyword evidence="3" id="KW-0813">Transport</keyword>
<keyword evidence="18" id="KW-1133">Transmembrane helix</keyword>
<evidence type="ECO:0000313" key="22">
    <source>
        <dbReference type="Proteomes" id="UP000007648"/>
    </source>
</evidence>
<dbReference type="SUPFAM" id="SSF49265">
    <property type="entry name" value="Fibronectin type III"/>
    <property type="match status" value="1"/>
</dbReference>
<keyword evidence="22" id="KW-1185">Reference proteome</keyword>
<evidence type="ECO:0000256" key="16">
    <source>
        <dbReference type="ARBA" id="ARBA00023214"/>
    </source>
</evidence>
<dbReference type="SMART" id="SM00327">
    <property type="entry name" value="VWA"/>
    <property type="match status" value="1"/>
</dbReference>
<dbReference type="AlphaFoldDB" id="A0A7N4NVA6"/>
<evidence type="ECO:0000256" key="5">
    <source>
        <dbReference type="ARBA" id="ARBA00022568"/>
    </source>
</evidence>
<evidence type="ECO:0000256" key="6">
    <source>
        <dbReference type="ARBA" id="ARBA00022670"/>
    </source>
</evidence>
<evidence type="ECO:0000256" key="18">
    <source>
        <dbReference type="SAM" id="Phobius"/>
    </source>
</evidence>
<dbReference type="InterPro" id="IPR002035">
    <property type="entry name" value="VWF_A"/>
</dbReference>
<dbReference type="PANTHER" id="PTHR10579:SF52">
    <property type="entry name" value="CALCIUM-ACTIVATED CHLORIDE CHANNEL REGULATOR 1"/>
    <property type="match status" value="1"/>
</dbReference>
<dbReference type="PANTHER" id="PTHR10579">
    <property type="entry name" value="CALCIUM-ACTIVATED CHLORIDE CHANNEL REGULATOR"/>
    <property type="match status" value="1"/>
</dbReference>
<keyword evidence="4" id="KW-0964">Secreted</keyword>
<dbReference type="GO" id="GO:0005576">
    <property type="term" value="C:extracellular region"/>
    <property type="evidence" value="ECO:0007669"/>
    <property type="project" value="UniProtKB-SubCell"/>
</dbReference>
<evidence type="ECO:0000256" key="7">
    <source>
        <dbReference type="ARBA" id="ARBA00022723"/>
    </source>
</evidence>
<dbReference type="InterPro" id="IPR036465">
    <property type="entry name" value="vWFA_dom_sf"/>
</dbReference>
<keyword evidence="12" id="KW-0106">Calcium</keyword>
<feature type="transmembrane region" description="Helical" evidence="18">
    <location>
        <begin position="855"/>
        <end position="877"/>
    </location>
</feature>
<keyword evidence="8 19" id="KW-0732">Signal</keyword>
<dbReference type="PROSITE" id="PS50234">
    <property type="entry name" value="VWFA"/>
    <property type="match status" value="1"/>
</dbReference>
<keyword evidence="9" id="KW-0378">Hydrolase</keyword>
<dbReference type="FunCoup" id="A0A7N4NVA6">
    <property type="interactions" value="172"/>
</dbReference>
<dbReference type="InterPro" id="IPR013642">
    <property type="entry name" value="CLCA_N"/>
</dbReference>
<comment type="subcellular location">
    <subcellularLocation>
        <location evidence="1">Secreted</location>
        <location evidence="1">Extracellular space</location>
    </subcellularLocation>
</comment>
<evidence type="ECO:0000256" key="8">
    <source>
        <dbReference type="ARBA" id="ARBA00022729"/>
    </source>
</evidence>
<dbReference type="Pfam" id="PF13519">
    <property type="entry name" value="VWA_2"/>
    <property type="match status" value="1"/>
</dbReference>
<evidence type="ECO:0000256" key="14">
    <source>
        <dbReference type="ARBA" id="ARBA00023065"/>
    </source>
</evidence>
<dbReference type="Proteomes" id="UP000007648">
    <property type="component" value="Unassembled WGS sequence"/>
</dbReference>
<dbReference type="InterPro" id="IPR036116">
    <property type="entry name" value="FN3_sf"/>
</dbReference>
<reference evidence="21" key="3">
    <citation type="submission" date="2025-09" db="UniProtKB">
        <authorList>
            <consortium name="Ensembl"/>
        </authorList>
    </citation>
    <scope>IDENTIFICATION</scope>
</reference>
<dbReference type="Gene3D" id="3.40.50.410">
    <property type="entry name" value="von Willebrand factor, type A domain"/>
    <property type="match status" value="1"/>
</dbReference>
<dbReference type="InterPro" id="IPR004727">
    <property type="entry name" value="CLCA_chordata"/>
</dbReference>
<dbReference type="CDD" id="cd00198">
    <property type="entry name" value="vWFA"/>
    <property type="match status" value="1"/>
</dbReference>
<keyword evidence="6" id="KW-0645">Protease</keyword>
<dbReference type="NCBIfam" id="NF041940">
    <property type="entry name" value="choice_anch_X"/>
    <property type="match status" value="1"/>
</dbReference>
<dbReference type="FunFam" id="3.40.50.410:FF:000034">
    <property type="entry name" value="calcium-activated chloride channel regulator 1"/>
    <property type="match status" value="1"/>
</dbReference>
<evidence type="ECO:0000256" key="13">
    <source>
        <dbReference type="ARBA" id="ARBA00023049"/>
    </source>
</evidence>
<evidence type="ECO:0000256" key="19">
    <source>
        <dbReference type="SAM" id="SignalP"/>
    </source>
</evidence>
<dbReference type="GO" id="GO:0006508">
    <property type="term" value="P:proteolysis"/>
    <property type="evidence" value="ECO:0007669"/>
    <property type="project" value="UniProtKB-KW"/>
</dbReference>
<dbReference type="GO" id="GO:0005229">
    <property type="term" value="F:intracellularly calcium-gated chloride channel activity"/>
    <property type="evidence" value="ECO:0007669"/>
    <property type="project" value="InterPro"/>
</dbReference>
<evidence type="ECO:0000256" key="4">
    <source>
        <dbReference type="ARBA" id="ARBA00022525"/>
    </source>
</evidence>
<keyword evidence="7" id="KW-0479">Metal-binding</keyword>
<dbReference type="GeneTree" id="ENSGT00940000154682"/>
<dbReference type="GO" id="GO:0008237">
    <property type="term" value="F:metallopeptidase activity"/>
    <property type="evidence" value="ECO:0007669"/>
    <property type="project" value="UniProtKB-KW"/>
</dbReference>
<organism evidence="21 22">
    <name type="scientific">Sarcophilus harrisii</name>
    <name type="common">Tasmanian devil</name>
    <name type="synonym">Sarcophilus laniarius</name>
    <dbReference type="NCBI Taxonomy" id="9305"/>
    <lineage>
        <taxon>Eukaryota</taxon>
        <taxon>Metazoa</taxon>
        <taxon>Chordata</taxon>
        <taxon>Craniata</taxon>
        <taxon>Vertebrata</taxon>
        <taxon>Euteleostomi</taxon>
        <taxon>Mammalia</taxon>
        <taxon>Metatheria</taxon>
        <taxon>Dasyuromorphia</taxon>
        <taxon>Dasyuridae</taxon>
        <taxon>Sarcophilus</taxon>
    </lineage>
</organism>
<feature type="domain" description="VWFA" evidence="20">
    <location>
        <begin position="302"/>
        <end position="471"/>
    </location>
</feature>
<sequence length="886" mass="97018">IIQSIMVSFKTFLLTLVLYMLQGAGTSLIKLNNNGYEDVVIAINPDLPEDENLIQEIQNIVTEASTYLYQATEKRFYFKGVSILIPKTWKTKPDYQKPKLEIYDNADIFIEVPNPPGYNVPRTDQIRECGKMGERIHLTPDIILNKMVKEYGPPGKILVHEWAHLRWGVFEEYNEEEPFYKCSDAITGTNKVNVCSGGSCSIRSCRTDPNTGKFQKECLFIPDRGQTEKASIMFMQSIDSVVEFCRKENHNKDAPNAQNRKCNLRSTWEVIQDSEDYKTSTPMTAAQPPKPSFSLKQIGERILCLVLDKSGSMASGDRLNRLKQASKLFLLQIIEKGSWVGMITFDSAATIQSDLVQIETDDQRNTLITKLPGIASGGTSICSGLRAAFTAIRKKFSTDGAEIVLLTDGEDSTIRTCFEEVRQSGAIIHTVALGPSADRALEELSKLTGGKRTTPTDNAQNNGLIDAFSALSSGNGMITQRSIQLESKGATLKDGEWMNGTVIIDNTIGNDTLFLVTWTANQPQISVSDPSGKIYSNFSVDTNSKMAYLQIPDTAKDGIWTYSLKSSAQTLTMTVTSRAANPSVPPITVDAKMNENNSSFPSPVIAYAEVRQGSLPIIGANVTALIESADGTTVTLDLLDNGAGADAYKNDGVYSRYFTAYKTDGRYSLKVRALGGTNTQKSRPQVNGALYVPGWVENGEIKMNPPKPEISEDEIQGNNLSFSRTSLGGSFILTNIPSGPIPDIFPPNQIIDLEANIEDNHINLTWTAPGDNYDEGQAQYYIIRMMNTSDFIPNDANSKEVFMFEPVDLTIENGTTVFFAIKAVDKANLTSPISNIAQASLYVPEVPAGVSISTIVLSVVGAVAGICIIAGVTLCILNKNKSFMHG</sequence>
<protein>
    <recommendedName>
        <fullName evidence="17">Calcium-activated chloride channel regulator 1</fullName>
    </recommendedName>
</protein>
<dbReference type="InterPro" id="IPR051266">
    <property type="entry name" value="CLCR"/>
</dbReference>
<evidence type="ECO:0000256" key="9">
    <source>
        <dbReference type="ARBA" id="ARBA00022801"/>
    </source>
</evidence>
<evidence type="ECO:0000256" key="11">
    <source>
        <dbReference type="ARBA" id="ARBA00022833"/>
    </source>
</evidence>
<dbReference type="GO" id="GO:0046872">
    <property type="term" value="F:metal ion binding"/>
    <property type="evidence" value="ECO:0007669"/>
    <property type="project" value="UniProtKB-KW"/>
</dbReference>
<evidence type="ECO:0000256" key="1">
    <source>
        <dbReference type="ARBA" id="ARBA00004239"/>
    </source>
</evidence>
<gene>
    <name evidence="21" type="primary">LOC100935231</name>
</gene>
<dbReference type="InParanoid" id="A0A7N4NVA6"/>
<evidence type="ECO:0000259" key="20">
    <source>
        <dbReference type="PROSITE" id="PS50234"/>
    </source>
</evidence>
<evidence type="ECO:0000256" key="3">
    <source>
        <dbReference type="ARBA" id="ARBA00022448"/>
    </source>
</evidence>
<dbReference type="Pfam" id="PF08434">
    <property type="entry name" value="CLCA"/>
    <property type="match status" value="1"/>
</dbReference>
<keyword evidence="15" id="KW-0325">Glycoprotein</keyword>